<evidence type="ECO:0000256" key="1">
    <source>
        <dbReference type="ARBA" id="ARBA00001946"/>
    </source>
</evidence>
<dbReference type="CDD" id="cd05403">
    <property type="entry name" value="NT_KNTase_like"/>
    <property type="match status" value="1"/>
</dbReference>
<protein>
    <submittedName>
        <fullName evidence="11">Nucleotidyltransferase</fullName>
    </submittedName>
</protein>
<comment type="cofactor">
    <cofactor evidence="1">
        <name>Mg(2+)</name>
        <dbReference type="ChEBI" id="CHEBI:18420"/>
    </cofactor>
</comment>
<dbReference type="PANTHER" id="PTHR33571">
    <property type="entry name" value="SSL8005 PROTEIN"/>
    <property type="match status" value="1"/>
</dbReference>
<dbReference type="InterPro" id="IPR043519">
    <property type="entry name" value="NT_sf"/>
</dbReference>
<evidence type="ECO:0000259" key="10">
    <source>
        <dbReference type="Pfam" id="PF01909"/>
    </source>
</evidence>
<name>A0A844H1S4_9CHRO</name>
<dbReference type="RefSeq" id="WP_015221120.1">
    <property type="nucleotide sequence ID" value="NZ_WMIA01000021.1"/>
</dbReference>
<comment type="similarity">
    <text evidence="9">Belongs to the MntA antitoxin family.</text>
</comment>
<dbReference type="SUPFAM" id="SSF81301">
    <property type="entry name" value="Nucleotidyltransferase"/>
    <property type="match status" value="1"/>
</dbReference>
<gene>
    <name evidence="11" type="ORF">GGC33_14485</name>
</gene>
<accession>A0A844H1S4</accession>
<evidence type="ECO:0000256" key="6">
    <source>
        <dbReference type="ARBA" id="ARBA00022741"/>
    </source>
</evidence>
<dbReference type="PANTHER" id="PTHR33571:SF12">
    <property type="entry name" value="BSL3053 PROTEIN"/>
    <property type="match status" value="1"/>
</dbReference>
<keyword evidence="7" id="KW-0067">ATP-binding</keyword>
<dbReference type="GO" id="GO:0046872">
    <property type="term" value="F:metal ion binding"/>
    <property type="evidence" value="ECO:0007669"/>
    <property type="project" value="UniProtKB-KW"/>
</dbReference>
<keyword evidence="8" id="KW-0460">Magnesium</keyword>
<dbReference type="GO" id="GO:0016779">
    <property type="term" value="F:nucleotidyltransferase activity"/>
    <property type="evidence" value="ECO:0007669"/>
    <property type="project" value="UniProtKB-KW"/>
</dbReference>
<evidence type="ECO:0000256" key="4">
    <source>
        <dbReference type="ARBA" id="ARBA00022695"/>
    </source>
</evidence>
<organism evidence="11 12">
    <name type="scientific">Cyanobacterium aponinum 0216</name>
    <dbReference type="NCBI Taxonomy" id="2676140"/>
    <lineage>
        <taxon>Bacteria</taxon>
        <taxon>Bacillati</taxon>
        <taxon>Cyanobacteriota</taxon>
        <taxon>Cyanophyceae</taxon>
        <taxon>Oscillatoriophycideae</taxon>
        <taxon>Chroococcales</taxon>
        <taxon>Geminocystaceae</taxon>
        <taxon>Cyanobacterium</taxon>
    </lineage>
</organism>
<evidence type="ECO:0000313" key="11">
    <source>
        <dbReference type="EMBL" id="MTF40126.1"/>
    </source>
</evidence>
<dbReference type="InterPro" id="IPR002934">
    <property type="entry name" value="Polymerase_NTP_transf_dom"/>
</dbReference>
<dbReference type="EMBL" id="WMIA01000021">
    <property type="protein sequence ID" value="MTF40126.1"/>
    <property type="molecule type" value="Genomic_DNA"/>
</dbReference>
<keyword evidence="3 11" id="KW-0808">Transferase</keyword>
<evidence type="ECO:0000256" key="8">
    <source>
        <dbReference type="ARBA" id="ARBA00022842"/>
    </source>
</evidence>
<keyword evidence="4" id="KW-0548">Nucleotidyltransferase</keyword>
<dbReference type="InterPro" id="IPR052038">
    <property type="entry name" value="Type-VII_TA_antitoxin"/>
</dbReference>
<proteinExistence type="inferred from homology"/>
<feature type="domain" description="Polymerase nucleotidyl transferase" evidence="10">
    <location>
        <begin position="15"/>
        <end position="100"/>
    </location>
</feature>
<dbReference type="Gene3D" id="3.30.460.10">
    <property type="entry name" value="Beta Polymerase, domain 2"/>
    <property type="match status" value="1"/>
</dbReference>
<evidence type="ECO:0000313" key="12">
    <source>
        <dbReference type="Proteomes" id="UP000437131"/>
    </source>
</evidence>
<dbReference type="Proteomes" id="UP000437131">
    <property type="component" value="Unassembled WGS sequence"/>
</dbReference>
<evidence type="ECO:0000256" key="5">
    <source>
        <dbReference type="ARBA" id="ARBA00022723"/>
    </source>
</evidence>
<keyword evidence="5" id="KW-0479">Metal-binding</keyword>
<sequence length="107" mass="12686">MNNQLLSLPITIPRKKLDKFCQVYHISKLSLFGSVLRDDFNENSDIDFLVEFKADYIPTFFKLSEMERVLSTLFNGRKIDLRTKEELSPYFRDKVIKEAVIQYDSNR</sequence>
<evidence type="ECO:0000256" key="7">
    <source>
        <dbReference type="ARBA" id="ARBA00022840"/>
    </source>
</evidence>
<evidence type="ECO:0000256" key="2">
    <source>
        <dbReference type="ARBA" id="ARBA00022649"/>
    </source>
</evidence>
<dbReference type="GO" id="GO:0005524">
    <property type="term" value="F:ATP binding"/>
    <property type="evidence" value="ECO:0007669"/>
    <property type="project" value="UniProtKB-KW"/>
</dbReference>
<evidence type="ECO:0000256" key="9">
    <source>
        <dbReference type="ARBA" id="ARBA00038276"/>
    </source>
</evidence>
<reference evidence="11 12" key="1">
    <citation type="submission" date="2019-11" db="EMBL/GenBank/DDBJ databases">
        <title>Isolation of a new High Light Tolerant Cyanobacteria.</title>
        <authorList>
            <person name="Dobson Z."/>
            <person name="Vaughn N."/>
            <person name="Vaughn M."/>
            <person name="Fromme P."/>
            <person name="Mazor Y."/>
        </authorList>
    </citation>
    <scope>NUCLEOTIDE SEQUENCE [LARGE SCALE GENOMIC DNA]</scope>
    <source>
        <strain evidence="11 12">0216</strain>
    </source>
</reference>
<evidence type="ECO:0000256" key="3">
    <source>
        <dbReference type="ARBA" id="ARBA00022679"/>
    </source>
</evidence>
<keyword evidence="6" id="KW-0547">Nucleotide-binding</keyword>
<dbReference type="AlphaFoldDB" id="A0A844H1S4"/>
<keyword evidence="2" id="KW-1277">Toxin-antitoxin system</keyword>
<comment type="caution">
    <text evidence="11">The sequence shown here is derived from an EMBL/GenBank/DDBJ whole genome shotgun (WGS) entry which is preliminary data.</text>
</comment>
<dbReference type="Pfam" id="PF01909">
    <property type="entry name" value="NTP_transf_2"/>
    <property type="match status" value="1"/>
</dbReference>